<comment type="caution">
    <text evidence="2">The sequence shown here is derived from an EMBL/GenBank/DDBJ whole genome shotgun (WGS) entry which is preliminary data.</text>
</comment>
<keyword evidence="3" id="KW-1185">Reference proteome</keyword>
<dbReference type="PANTHER" id="PTHR30290">
    <property type="entry name" value="PERIPLASMIC BINDING COMPONENT OF ABC TRANSPORTER"/>
    <property type="match status" value="1"/>
</dbReference>
<feature type="domain" description="Solute-binding protein family 5" evidence="1">
    <location>
        <begin position="89"/>
        <end position="467"/>
    </location>
</feature>
<accession>A0ABQ6GP84</accession>
<evidence type="ECO:0000313" key="2">
    <source>
        <dbReference type="EMBL" id="GLX77399.1"/>
    </source>
</evidence>
<dbReference type="PROSITE" id="PS51257">
    <property type="entry name" value="PROKAR_LIPOPROTEIN"/>
    <property type="match status" value="1"/>
</dbReference>
<gene>
    <name evidence="2" type="primary">sapA</name>
    <name evidence="2" type="ORF">tinsulaeT_07390</name>
</gene>
<evidence type="ECO:0000313" key="3">
    <source>
        <dbReference type="Proteomes" id="UP001157186"/>
    </source>
</evidence>
<evidence type="ECO:0000259" key="1">
    <source>
        <dbReference type="Pfam" id="PF00496"/>
    </source>
</evidence>
<organism evidence="2 3">
    <name type="scientific">Thalassotalea insulae</name>
    <dbReference type="NCBI Taxonomy" id="2056778"/>
    <lineage>
        <taxon>Bacteria</taxon>
        <taxon>Pseudomonadati</taxon>
        <taxon>Pseudomonadota</taxon>
        <taxon>Gammaproteobacteria</taxon>
        <taxon>Alteromonadales</taxon>
        <taxon>Colwelliaceae</taxon>
        <taxon>Thalassotalea</taxon>
    </lineage>
</organism>
<dbReference type="CDD" id="cd08493">
    <property type="entry name" value="PBP2_DppA_like"/>
    <property type="match status" value="1"/>
</dbReference>
<dbReference type="Gene3D" id="3.90.76.10">
    <property type="entry name" value="Dipeptide-binding Protein, Domain 1"/>
    <property type="match status" value="1"/>
</dbReference>
<name>A0ABQ6GP84_9GAMM</name>
<dbReference type="Pfam" id="PF00496">
    <property type="entry name" value="SBP_bac_5"/>
    <property type="match status" value="1"/>
</dbReference>
<dbReference type="EMBL" id="BSST01000001">
    <property type="protein sequence ID" value="GLX77399.1"/>
    <property type="molecule type" value="Genomic_DNA"/>
</dbReference>
<dbReference type="PANTHER" id="PTHR30290:SF28">
    <property type="entry name" value="ABC TRANSPORTER PERIPLASMIC-BINDING PROTEIN SAPA-RELATED"/>
    <property type="match status" value="1"/>
</dbReference>
<dbReference type="Gene3D" id="3.40.190.10">
    <property type="entry name" value="Periplasmic binding protein-like II"/>
    <property type="match status" value="1"/>
</dbReference>
<dbReference type="PIRSF" id="PIRSF002741">
    <property type="entry name" value="MppA"/>
    <property type="match status" value="1"/>
</dbReference>
<dbReference type="InterPro" id="IPR000914">
    <property type="entry name" value="SBP_5_dom"/>
</dbReference>
<dbReference type="SUPFAM" id="SSF53850">
    <property type="entry name" value="Periplasmic binding protein-like II"/>
    <property type="match status" value="1"/>
</dbReference>
<dbReference type="InterPro" id="IPR039424">
    <property type="entry name" value="SBP_5"/>
</dbReference>
<dbReference type="Proteomes" id="UP001157186">
    <property type="component" value="Unassembled WGS sequence"/>
</dbReference>
<sequence length="550" mass="61958">MLVKNKEANVTKFTPYQPLYLLCTLLLFTLFGCDLSNEVSLSENSVIYCSEGSPEVFNPQLVTSGVTIDATSKQLYNQLITFSASDNTIAPSLAKSWHVTRDNKRITFYLRKDVHFHQTNYFTPTRPLNADDVLFSFNRILDSNNPFHQISGGKYPFFQSVDFSELIDSIEKINDYTVRFNLKRADSSFLANLATDFAIILSKEYAEQLMKLNLPDLIDNLPIGTGPFKLKEYRTGSFIRFSPHSQYWNGAPQINQLLFDITPSNTGRLTKLLAGECDVIAYPIAQEKIRNNPQLSLDQVTAFNIGYLGFNTTKFPFDNKLVRKAVAHAINKQAILDTVYFGDAEGVAASTIIPPSSWAYDDKIPVIEYSVSKAKILLEQAGLSDGFTIDLWAMPVQRAYNPDAVTMAKLIQADLKKIGITVNIISFNWQEFLRRLALGQHQSVLLGWSADHPDPDNFFTPLLSCRSAETGNNRTFWCNQAFDHLLQQALATTDVTERKAFYHQALQIIHKELPLFPIAHSKRFQARSNNIHGKLLNSFGGIDFSGVSKN</sequence>
<reference evidence="2 3" key="1">
    <citation type="submission" date="2023-03" db="EMBL/GenBank/DDBJ databases">
        <title>Draft genome sequence of Thalassotalea insulae KCTC 62186T.</title>
        <authorList>
            <person name="Sawabe T."/>
        </authorList>
    </citation>
    <scope>NUCLEOTIDE SEQUENCE [LARGE SCALE GENOMIC DNA]</scope>
    <source>
        <strain evidence="2 3">KCTC 62186</strain>
    </source>
</reference>
<dbReference type="Gene3D" id="3.10.105.10">
    <property type="entry name" value="Dipeptide-binding Protein, Domain 3"/>
    <property type="match status" value="1"/>
</dbReference>
<proteinExistence type="predicted"/>
<protein>
    <submittedName>
        <fullName evidence="2">ABC transporter substrate-binding protein</fullName>
    </submittedName>
</protein>
<dbReference type="InterPro" id="IPR030678">
    <property type="entry name" value="Peptide/Ni-bd"/>
</dbReference>